<accession>A0A1G2MM81</accession>
<dbReference type="AlphaFoldDB" id="A0A1G2MM81"/>
<name>A0A1G2MM81_9BACT</name>
<protein>
    <submittedName>
        <fullName evidence="1">Uncharacterized protein</fullName>
    </submittedName>
</protein>
<evidence type="ECO:0000313" key="1">
    <source>
        <dbReference type="EMBL" id="OHA24329.1"/>
    </source>
</evidence>
<gene>
    <name evidence="1" type="ORF">A3C72_03470</name>
</gene>
<organism evidence="1 2">
    <name type="scientific">Candidatus Taylorbacteria bacterium RIFCSPHIGHO2_02_FULL_43_32b</name>
    <dbReference type="NCBI Taxonomy" id="1802306"/>
    <lineage>
        <taxon>Bacteria</taxon>
        <taxon>Candidatus Tayloriibacteriota</taxon>
    </lineage>
</organism>
<reference evidence="1 2" key="1">
    <citation type="journal article" date="2016" name="Nat. Commun.">
        <title>Thousands of microbial genomes shed light on interconnected biogeochemical processes in an aquifer system.</title>
        <authorList>
            <person name="Anantharaman K."/>
            <person name="Brown C.T."/>
            <person name="Hug L.A."/>
            <person name="Sharon I."/>
            <person name="Castelle C.J."/>
            <person name="Probst A.J."/>
            <person name="Thomas B.C."/>
            <person name="Singh A."/>
            <person name="Wilkins M.J."/>
            <person name="Karaoz U."/>
            <person name="Brodie E.L."/>
            <person name="Williams K.H."/>
            <person name="Hubbard S.S."/>
            <person name="Banfield J.F."/>
        </authorList>
    </citation>
    <scope>NUCLEOTIDE SEQUENCE [LARGE SCALE GENOMIC DNA]</scope>
</reference>
<proteinExistence type="predicted"/>
<dbReference type="Proteomes" id="UP000177130">
    <property type="component" value="Unassembled WGS sequence"/>
</dbReference>
<comment type="caution">
    <text evidence="1">The sequence shown here is derived from an EMBL/GenBank/DDBJ whole genome shotgun (WGS) entry which is preliminary data.</text>
</comment>
<sequence length="206" mass="23997">MAELERQIVSKIESLHFPEEFHKFALKWFRKDHDQDAQKREAIISSQQKAYRACVNKIDKLIDMRAGEEITGEQFAEKKSVLLKEKERFQELINDTDHNVNRSVEIAEDLFTFISDAVEKFNTGSIATRRRILSALGSNRSLMDKKLFVNLEETLVPVQKLSGEVDEINKRFEPHKNDMTQEDFERIYSQSSVVSTQQDSNQRPFA</sequence>
<dbReference type="EMBL" id="MHRK01000013">
    <property type="protein sequence ID" value="OHA24329.1"/>
    <property type="molecule type" value="Genomic_DNA"/>
</dbReference>
<evidence type="ECO:0000313" key="2">
    <source>
        <dbReference type="Proteomes" id="UP000177130"/>
    </source>
</evidence>